<feature type="compositionally biased region" description="Polar residues" evidence="2">
    <location>
        <begin position="869"/>
        <end position="896"/>
    </location>
</feature>
<dbReference type="GO" id="GO:0031410">
    <property type="term" value="C:cytoplasmic vesicle"/>
    <property type="evidence" value="ECO:0007669"/>
    <property type="project" value="TreeGrafter"/>
</dbReference>
<feature type="coiled-coil region" evidence="1">
    <location>
        <begin position="559"/>
        <end position="656"/>
    </location>
</feature>
<evidence type="ECO:0000313" key="5">
    <source>
        <dbReference type="Proteomes" id="UP000053342"/>
    </source>
</evidence>
<dbReference type="InterPro" id="IPR037516">
    <property type="entry name" value="Tripartite_DENN"/>
</dbReference>
<sequence length="948" mass="106332">MGPSLRGHTSMTSMARPQTRETNRPGTREQIVDTTMVPSRTSSLHSRITQPLPSTLAKSNNRPTPKTLTHAYMVCGVGREPSQWVKAPAPSFGKIQHMKGAVGQFWLPEILGSSPRLESDNEIARALHSAMRACFPHDVEICTGRSQPHCVHHSFVLQQDSQHTLYGIALRVWSRADEKRAETIRDLRRKTEPDFRDVADETYWIPYCLSFLSRYPLYNLLGDYLRGMWIHWNKATNLFHAEEVSRILSFPAPRLNDLVRIDMKDYALCYQFPSSPTGFQNFAMWPLFNCLTIPNIVGLVEAAVSPTRRIILTSHHPAMLTIAAETIRFCVRVYEWSGLYVPVVHARNVGDMVQEPGPYILGITTECRSLFQPPKDALLVDLDRNLVITDHPPNVLTAGQRTKFINRLTQALNSDVEISGVPQHLKSAYGGGKLIPAGQIIVLRGEVESVQDPSWWNQDSIMAVMDHVCEKLGRNTGVKALFNGSMKKPLMTKISMRHMNEIVRERNQYSRDALEAWQDFINLKGRMDTELAKVAKRNNYLEQEVETWKLQFQKFQAFVESLNKELAELRVKIESHKRENRRLTGLIDQQKDDAARLALRLSGTERQRDNALEALVLQQGIAEDLEKERSRNRKEIAALQHTNQTLQRQRDEAQRVVLHLRSLITGQTHHMEHIVRSIGSASELADYIQEGYEDEEEEEEEQEGEDTVEEPTDRLRNVTSRSSKRASRAVSADGQDVTPQMENKLLATSKRLSKRFSGLSMSDVADRHLRDKTDAIADIIRNISEQCAAAVEGLQLANEAAEVEGEEEDQEQGAHSESGISPSTSHSREDSGNLSPVEHLATDSRTGTGHLTPQSERSSIPPTPDLVHQRSSTALSMASTAPTNYTARESLNQNTRGPDRTKIVEDDDAERAHAAAAVTGGGSVKGDDDNIKQPPSGRGAVLSRVIEA</sequence>
<dbReference type="Pfam" id="PF02141">
    <property type="entry name" value="DENN"/>
    <property type="match status" value="1"/>
</dbReference>
<dbReference type="PANTHER" id="PTHR12296">
    <property type="entry name" value="DENN DOMAIN-CONTAINING PROTEIN 4"/>
    <property type="match status" value="1"/>
</dbReference>
<feature type="region of interest" description="Disordered" evidence="2">
    <location>
        <begin position="691"/>
        <end position="742"/>
    </location>
</feature>
<dbReference type="OrthoDB" id="6019893at2759"/>
<feature type="region of interest" description="Disordered" evidence="2">
    <location>
        <begin position="1"/>
        <end position="65"/>
    </location>
</feature>
<dbReference type="InterPro" id="IPR043153">
    <property type="entry name" value="DENN_C"/>
</dbReference>
<gene>
    <name evidence="4" type="ORF">PV06_05375</name>
</gene>
<feature type="compositionally biased region" description="Acidic residues" evidence="2">
    <location>
        <begin position="801"/>
        <end position="811"/>
    </location>
</feature>
<evidence type="ECO:0000256" key="1">
    <source>
        <dbReference type="SAM" id="Coils"/>
    </source>
</evidence>
<protein>
    <recommendedName>
        <fullName evidence="3">UDENN domain-containing protein</fullName>
    </recommendedName>
</protein>
<dbReference type="InterPro" id="IPR001194">
    <property type="entry name" value="cDENN_dom"/>
</dbReference>
<dbReference type="RefSeq" id="XP_016264577.1">
    <property type="nucleotide sequence ID" value="XM_016406371.1"/>
</dbReference>
<dbReference type="InterPro" id="IPR005113">
    <property type="entry name" value="uDENN_dom"/>
</dbReference>
<dbReference type="SMART" id="SM00800">
    <property type="entry name" value="uDENN"/>
    <property type="match status" value="1"/>
</dbReference>
<name>A0A0D2AX42_9EURO</name>
<feature type="compositionally biased region" description="Polar residues" evidence="2">
    <location>
        <begin position="7"/>
        <end position="16"/>
    </location>
</feature>
<organism evidence="4 5">
    <name type="scientific">Exophiala oligosperma</name>
    <dbReference type="NCBI Taxonomy" id="215243"/>
    <lineage>
        <taxon>Eukaryota</taxon>
        <taxon>Fungi</taxon>
        <taxon>Dikarya</taxon>
        <taxon>Ascomycota</taxon>
        <taxon>Pezizomycotina</taxon>
        <taxon>Eurotiomycetes</taxon>
        <taxon>Chaetothyriomycetidae</taxon>
        <taxon>Chaetothyriales</taxon>
        <taxon>Herpotrichiellaceae</taxon>
        <taxon>Exophiala</taxon>
    </lineage>
</organism>
<feature type="compositionally biased region" description="Acidic residues" evidence="2">
    <location>
        <begin position="691"/>
        <end position="710"/>
    </location>
</feature>
<dbReference type="Proteomes" id="UP000053342">
    <property type="component" value="Unassembled WGS sequence"/>
</dbReference>
<dbReference type="HOGENOM" id="CLU_007774_0_0_1"/>
<dbReference type="SMART" id="SM00799">
    <property type="entry name" value="DENN"/>
    <property type="match status" value="1"/>
</dbReference>
<dbReference type="PANTHER" id="PTHR12296:SF31">
    <property type="entry name" value="DENN (AEX-3) DOMAIN PROTEIN (AFU_ORTHOLOGUE AFUA_6G11200)"/>
    <property type="match status" value="1"/>
</dbReference>
<evidence type="ECO:0000256" key="2">
    <source>
        <dbReference type="SAM" id="MobiDB-lite"/>
    </source>
</evidence>
<feature type="compositionally biased region" description="Polar residues" evidence="2">
    <location>
        <begin position="32"/>
        <end position="65"/>
    </location>
</feature>
<feature type="domain" description="UDENN" evidence="3">
    <location>
        <begin position="88"/>
        <end position="637"/>
    </location>
</feature>
<evidence type="ECO:0000259" key="3">
    <source>
        <dbReference type="PROSITE" id="PS50211"/>
    </source>
</evidence>
<dbReference type="InterPro" id="IPR051696">
    <property type="entry name" value="DENN_Domain_GEFs"/>
</dbReference>
<dbReference type="STRING" id="215243.A0A0D2AX42"/>
<keyword evidence="5" id="KW-1185">Reference proteome</keyword>
<accession>A0A0D2AX42</accession>
<dbReference type="Gene3D" id="3.40.50.11500">
    <property type="match status" value="1"/>
</dbReference>
<dbReference type="Pfam" id="PF03456">
    <property type="entry name" value="uDENN"/>
    <property type="match status" value="1"/>
</dbReference>
<dbReference type="GeneID" id="27357449"/>
<keyword evidence="1" id="KW-0175">Coiled coil</keyword>
<proteinExistence type="predicted"/>
<dbReference type="VEuPathDB" id="FungiDB:PV06_05375"/>
<feature type="region of interest" description="Disordered" evidence="2">
    <location>
        <begin position="799"/>
        <end position="948"/>
    </location>
</feature>
<dbReference type="GO" id="GO:0032483">
    <property type="term" value="P:regulation of Rab protein signal transduction"/>
    <property type="evidence" value="ECO:0007669"/>
    <property type="project" value="TreeGrafter"/>
</dbReference>
<dbReference type="PROSITE" id="PS50211">
    <property type="entry name" value="DENN"/>
    <property type="match status" value="1"/>
</dbReference>
<dbReference type="AlphaFoldDB" id="A0A0D2AX42"/>
<feature type="compositionally biased region" description="Polar residues" evidence="2">
    <location>
        <begin position="843"/>
        <end position="860"/>
    </location>
</feature>
<feature type="compositionally biased region" description="Basic and acidic residues" evidence="2">
    <location>
        <begin position="18"/>
        <end position="31"/>
    </location>
</feature>
<evidence type="ECO:0000313" key="4">
    <source>
        <dbReference type="EMBL" id="KIW44361.1"/>
    </source>
</evidence>
<reference evidence="4 5" key="1">
    <citation type="submission" date="2015-01" db="EMBL/GenBank/DDBJ databases">
        <title>The Genome Sequence of Exophiala oligosperma CBS72588.</title>
        <authorList>
            <consortium name="The Broad Institute Genomics Platform"/>
            <person name="Cuomo C."/>
            <person name="de Hoog S."/>
            <person name="Gorbushina A."/>
            <person name="Stielow B."/>
            <person name="Teixiera M."/>
            <person name="Abouelleil A."/>
            <person name="Chapman S.B."/>
            <person name="Priest M."/>
            <person name="Young S.K."/>
            <person name="Wortman J."/>
            <person name="Nusbaum C."/>
            <person name="Birren B."/>
        </authorList>
    </citation>
    <scope>NUCLEOTIDE SEQUENCE [LARGE SCALE GENOMIC DNA]</scope>
    <source>
        <strain evidence="4 5">CBS 72588</strain>
    </source>
</reference>
<dbReference type="EMBL" id="KN847335">
    <property type="protein sequence ID" value="KIW44361.1"/>
    <property type="molecule type" value="Genomic_DNA"/>
</dbReference>